<keyword evidence="5" id="KW-0687">Ribonucleoprotein</keyword>
<dbReference type="GO" id="GO:0019843">
    <property type="term" value="F:rRNA binding"/>
    <property type="evidence" value="ECO:0007669"/>
    <property type="project" value="UniProtKB-KW"/>
</dbReference>
<dbReference type="EMBL" id="UINC01001603">
    <property type="protein sequence ID" value="SUZ84690.1"/>
    <property type="molecule type" value="Genomic_DNA"/>
</dbReference>
<dbReference type="Pfam" id="PF00276">
    <property type="entry name" value="Ribosomal_L23"/>
    <property type="match status" value="1"/>
</dbReference>
<dbReference type="GO" id="GO:0006412">
    <property type="term" value="P:translation"/>
    <property type="evidence" value="ECO:0007669"/>
    <property type="project" value="InterPro"/>
</dbReference>
<dbReference type="HAMAP" id="MF_01369_B">
    <property type="entry name" value="Ribosomal_uL23_B"/>
    <property type="match status" value="1"/>
</dbReference>
<dbReference type="InterPro" id="IPR012678">
    <property type="entry name" value="Ribosomal_uL23/eL15/eS24_sf"/>
</dbReference>
<evidence type="ECO:0000256" key="1">
    <source>
        <dbReference type="ARBA" id="ARBA00006700"/>
    </source>
</evidence>
<dbReference type="GO" id="GO:0003735">
    <property type="term" value="F:structural constituent of ribosome"/>
    <property type="evidence" value="ECO:0007669"/>
    <property type="project" value="InterPro"/>
</dbReference>
<dbReference type="PROSITE" id="PS00050">
    <property type="entry name" value="RIBOSOMAL_L23"/>
    <property type="match status" value="1"/>
</dbReference>
<comment type="similarity">
    <text evidence="1">Belongs to the universal ribosomal protein uL23 family.</text>
</comment>
<name>A0A381QZS3_9ZZZZ</name>
<dbReference type="PANTHER" id="PTHR11620">
    <property type="entry name" value="60S RIBOSOMAL PROTEIN L23A"/>
    <property type="match status" value="1"/>
</dbReference>
<evidence type="ECO:0000313" key="6">
    <source>
        <dbReference type="EMBL" id="SUZ84690.1"/>
    </source>
</evidence>
<sequence length="107" mass="12374">MDDHREIIIRPLLTEKMSFLEETQRKYAFEVALSANKIEIKKAIQNKFDVEVKKVATMRRKGKNKRTTVRSGGRVIRTQGRRSNWKRAVITLKEGFTIDLLKGEVAG</sequence>
<organism evidence="6">
    <name type="scientific">marine metagenome</name>
    <dbReference type="NCBI Taxonomy" id="408172"/>
    <lineage>
        <taxon>unclassified sequences</taxon>
        <taxon>metagenomes</taxon>
        <taxon>ecological metagenomes</taxon>
    </lineage>
</organism>
<proteinExistence type="inferred from homology"/>
<evidence type="ECO:0000256" key="2">
    <source>
        <dbReference type="ARBA" id="ARBA00022730"/>
    </source>
</evidence>
<dbReference type="GO" id="GO:1990904">
    <property type="term" value="C:ribonucleoprotein complex"/>
    <property type="evidence" value="ECO:0007669"/>
    <property type="project" value="UniProtKB-KW"/>
</dbReference>
<keyword evidence="2" id="KW-0699">rRNA-binding</keyword>
<dbReference type="InterPro" id="IPR013025">
    <property type="entry name" value="Ribosomal_uL23-like"/>
</dbReference>
<keyword evidence="4" id="KW-0689">Ribosomal protein</keyword>
<keyword evidence="3" id="KW-0694">RNA-binding</keyword>
<evidence type="ECO:0000256" key="3">
    <source>
        <dbReference type="ARBA" id="ARBA00022884"/>
    </source>
</evidence>
<gene>
    <name evidence="6" type="ORF">METZ01_LOCUS37544</name>
</gene>
<accession>A0A381QZS3</accession>
<evidence type="ECO:0000256" key="4">
    <source>
        <dbReference type="ARBA" id="ARBA00022980"/>
    </source>
</evidence>
<dbReference type="SUPFAM" id="SSF54189">
    <property type="entry name" value="Ribosomal proteins S24e, L23 and L15e"/>
    <property type="match status" value="1"/>
</dbReference>
<dbReference type="AlphaFoldDB" id="A0A381QZS3"/>
<dbReference type="InterPro" id="IPR001014">
    <property type="entry name" value="Ribosomal_uL23_CS"/>
</dbReference>
<reference evidence="6" key="1">
    <citation type="submission" date="2018-05" db="EMBL/GenBank/DDBJ databases">
        <authorList>
            <person name="Lanie J.A."/>
            <person name="Ng W.-L."/>
            <person name="Kazmierczak K.M."/>
            <person name="Andrzejewski T.M."/>
            <person name="Davidsen T.M."/>
            <person name="Wayne K.J."/>
            <person name="Tettelin H."/>
            <person name="Glass J.I."/>
            <person name="Rusch D."/>
            <person name="Podicherti R."/>
            <person name="Tsui H.-C.T."/>
            <person name="Winkler M.E."/>
        </authorList>
    </citation>
    <scope>NUCLEOTIDE SEQUENCE</scope>
</reference>
<evidence type="ECO:0000256" key="5">
    <source>
        <dbReference type="ARBA" id="ARBA00023274"/>
    </source>
</evidence>
<protein>
    <recommendedName>
        <fullName evidence="7">50S ribosomal protein L23</fullName>
    </recommendedName>
</protein>
<dbReference type="InterPro" id="IPR012677">
    <property type="entry name" value="Nucleotide-bd_a/b_plait_sf"/>
</dbReference>
<dbReference type="NCBIfam" id="NF004363">
    <property type="entry name" value="PRK05738.2-4"/>
    <property type="match status" value="1"/>
</dbReference>
<evidence type="ECO:0008006" key="7">
    <source>
        <dbReference type="Google" id="ProtNLM"/>
    </source>
</evidence>
<dbReference type="GO" id="GO:0005840">
    <property type="term" value="C:ribosome"/>
    <property type="evidence" value="ECO:0007669"/>
    <property type="project" value="UniProtKB-KW"/>
</dbReference>
<dbReference type="Gene3D" id="3.30.70.330">
    <property type="match status" value="1"/>
</dbReference>